<name>A0A0J1HWT8_NIACI</name>
<evidence type="ECO:0000313" key="1">
    <source>
        <dbReference type="EMBL" id="KLV18128.1"/>
    </source>
</evidence>
<gene>
    <name evidence="1" type="ORF">ABW02_24395</name>
</gene>
<dbReference type="AlphaFoldDB" id="A0A0J1HWT8"/>
<evidence type="ECO:0000313" key="2">
    <source>
        <dbReference type="Proteomes" id="UP000036045"/>
    </source>
</evidence>
<reference evidence="1 2" key="1">
    <citation type="submission" date="2015-05" db="EMBL/GenBank/DDBJ databases">
        <title>Whole genome sequence and identification of bacterial endophytes from Costus igneus.</title>
        <authorList>
            <person name="Lee Y.P."/>
            <person name="Gan H.M."/>
            <person name="Eng W."/>
            <person name="Wheatley M.S."/>
            <person name="Caraballo A."/>
            <person name="Polter S."/>
            <person name="Savka M.A."/>
            <person name="Hudson A.O."/>
        </authorList>
    </citation>
    <scope>NUCLEOTIDE SEQUENCE [LARGE SCALE GENOMIC DNA]</scope>
    <source>
        <strain evidence="1 2">RIT379</strain>
    </source>
</reference>
<dbReference type="OrthoDB" id="9778515at2"/>
<protein>
    <submittedName>
        <fullName evidence="1">Uncharacterized protein</fullName>
    </submittedName>
</protein>
<dbReference type="EMBL" id="LDPH01000045">
    <property type="protein sequence ID" value="KLV18128.1"/>
    <property type="molecule type" value="Genomic_DNA"/>
</dbReference>
<keyword evidence="2" id="KW-1185">Reference proteome</keyword>
<sequence length="108" mass="13061">MASIFLTSNGFFTDTIKAEFLSVQNQSSYFRTLYQEVHHFSPELYRMKWSNFRAWGLTDRAIFPHYVREDIYRDNSGKSMEDRLKEFERDTNSTITRLKDNQYILFHI</sequence>
<dbReference type="Proteomes" id="UP000036045">
    <property type="component" value="Unassembled WGS sequence"/>
</dbReference>
<accession>A0A0J1HWT8</accession>
<dbReference type="PATRIC" id="fig|1397.4.peg.4395"/>
<proteinExistence type="predicted"/>
<organism evidence="1 2">
    <name type="scientific">Niallia circulans</name>
    <name type="common">Bacillus circulans</name>
    <dbReference type="NCBI Taxonomy" id="1397"/>
    <lineage>
        <taxon>Bacteria</taxon>
        <taxon>Bacillati</taxon>
        <taxon>Bacillota</taxon>
        <taxon>Bacilli</taxon>
        <taxon>Bacillales</taxon>
        <taxon>Bacillaceae</taxon>
        <taxon>Niallia</taxon>
    </lineage>
</organism>
<comment type="caution">
    <text evidence="1">The sequence shown here is derived from an EMBL/GenBank/DDBJ whole genome shotgun (WGS) entry which is preliminary data.</text>
</comment>
<dbReference type="RefSeq" id="WP_047944747.1">
    <property type="nucleotide sequence ID" value="NZ_JAMAUJ010000001.1"/>
</dbReference>